<dbReference type="PATRIC" id="fig|1076.23.peg.3587"/>
<organism evidence="3 4">
    <name type="scientific">Rhodopseudomonas palustris</name>
    <dbReference type="NCBI Taxonomy" id="1076"/>
    <lineage>
        <taxon>Bacteria</taxon>
        <taxon>Pseudomonadati</taxon>
        <taxon>Pseudomonadota</taxon>
        <taxon>Alphaproteobacteria</taxon>
        <taxon>Hyphomicrobiales</taxon>
        <taxon>Nitrobacteraceae</taxon>
        <taxon>Rhodopseudomonas</taxon>
    </lineage>
</organism>
<reference evidence="3 4" key="1">
    <citation type="submission" date="2014-11" db="EMBL/GenBank/DDBJ databases">
        <title>Genomics and ecophysiology of heterotrophic nitrogen fixing bacteria isolated from estuarine surface water.</title>
        <authorList>
            <person name="Bentzon-Tilia M."/>
            <person name="Severin I."/>
            <person name="Hansen L.H."/>
            <person name="Riemann L."/>
        </authorList>
    </citation>
    <scope>NUCLEOTIDE SEQUENCE [LARGE SCALE GENOMIC DNA]</scope>
    <source>
        <strain evidence="3 4">BAL398</strain>
    </source>
</reference>
<dbReference type="Pfam" id="PF01494">
    <property type="entry name" value="FAD_binding_3"/>
    <property type="match status" value="1"/>
</dbReference>
<evidence type="ECO:0000256" key="1">
    <source>
        <dbReference type="SAM" id="MobiDB-lite"/>
    </source>
</evidence>
<dbReference type="EMBL" id="JXXE01000335">
    <property type="protein sequence ID" value="KIZ40795.1"/>
    <property type="molecule type" value="Genomic_DNA"/>
</dbReference>
<dbReference type="Gene3D" id="3.50.50.60">
    <property type="entry name" value="FAD/NAD(P)-binding domain"/>
    <property type="match status" value="1"/>
</dbReference>
<dbReference type="SUPFAM" id="SSF51905">
    <property type="entry name" value="FAD/NAD(P)-binding domain"/>
    <property type="match status" value="1"/>
</dbReference>
<gene>
    <name evidence="3" type="ORF">OO17_16735</name>
</gene>
<feature type="region of interest" description="Disordered" evidence="1">
    <location>
        <begin position="379"/>
        <end position="402"/>
    </location>
</feature>
<dbReference type="GO" id="GO:0071949">
    <property type="term" value="F:FAD binding"/>
    <property type="evidence" value="ECO:0007669"/>
    <property type="project" value="InterPro"/>
</dbReference>
<dbReference type="InterPro" id="IPR051205">
    <property type="entry name" value="UbiH/COQ6_monooxygenase"/>
</dbReference>
<dbReference type="PANTHER" id="PTHR43876:SF7">
    <property type="entry name" value="UBIQUINONE BIOSYNTHESIS MONOOXYGENASE COQ6, MITOCHONDRIAL"/>
    <property type="match status" value="1"/>
</dbReference>
<dbReference type="InterPro" id="IPR002938">
    <property type="entry name" value="FAD-bd"/>
</dbReference>
<comment type="caution">
    <text evidence="3">The sequence shown here is derived from an EMBL/GenBank/DDBJ whole genome shotgun (WGS) entry which is preliminary data.</text>
</comment>
<dbReference type="PANTHER" id="PTHR43876">
    <property type="entry name" value="UBIQUINONE BIOSYNTHESIS MONOOXYGENASE COQ6, MITOCHONDRIAL"/>
    <property type="match status" value="1"/>
</dbReference>
<evidence type="ECO:0000259" key="2">
    <source>
        <dbReference type="Pfam" id="PF01494"/>
    </source>
</evidence>
<evidence type="ECO:0000313" key="3">
    <source>
        <dbReference type="EMBL" id="KIZ40795.1"/>
    </source>
</evidence>
<dbReference type="OrthoDB" id="7907296at2"/>
<dbReference type="Proteomes" id="UP000032515">
    <property type="component" value="Unassembled WGS sequence"/>
</dbReference>
<dbReference type="AlphaFoldDB" id="A0A0D7EJV0"/>
<protein>
    <submittedName>
        <fullName evidence="3">2-polyprenyl-6-methoxyphenol hydroxylase</fullName>
    </submittedName>
</protein>
<dbReference type="InterPro" id="IPR036188">
    <property type="entry name" value="FAD/NAD-bd_sf"/>
</dbReference>
<dbReference type="RefSeq" id="WP_044413379.1">
    <property type="nucleotide sequence ID" value="NZ_JXXE01000335.1"/>
</dbReference>
<proteinExistence type="predicted"/>
<sequence length="402" mass="43582">MRYTDIAIIGGGLAGSTAAAALGRAGVATIVIDPHKVYPPDFRCEKLGGDQIAILRRTGLAEPVLRATTHDGAVWIARFGRLIDKKPSDQYGILYDDLVATLRAEIPPEVVRIHAKATAIATSRDRQRITLSDGETISARLVVMANGLNKGLRRTIGIENRVISECHSVSLGFDLVPVGRAGFAFPALTYYPERASDRMAYLTLFPVGQAMRANLMLYRRLDDPWFGQMRESPEAALRGLMPRLTHITGDFKVAGPVHIRPADLYVAEGHRQPGVVLVGDAFCTSCPAGGTGTDKVFTDVERLCNVHIPAWLATPGMGVEKIAAFYDDPVKTAVDAWSTDKAFHLRALSTDLGPIWRARRWARFIARASRGALRRARHGVGGAGAAPDLATQPPRADHGRLA</sequence>
<evidence type="ECO:0000313" key="4">
    <source>
        <dbReference type="Proteomes" id="UP000032515"/>
    </source>
</evidence>
<feature type="domain" description="FAD-binding" evidence="2">
    <location>
        <begin position="4"/>
        <end position="304"/>
    </location>
</feature>
<accession>A0A0D7EJV0</accession>
<name>A0A0D7EJV0_RHOPL</name>
<dbReference type="PRINTS" id="PR00420">
    <property type="entry name" value="RNGMNOXGNASE"/>
</dbReference>